<protein>
    <recommendedName>
        <fullName evidence="6">LPS-assembly lipoprotein LptE</fullName>
    </recommendedName>
</protein>
<accession>A0A090ADY1</accession>
<dbReference type="PANTHER" id="PTHR38098">
    <property type="entry name" value="LPS-ASSEMBLY LIPOPROTEIN LPTE"/>
    <property type="match status" value="1"/>
</dbReference>
<comment type="subunit">
    <text evidence="6">Component of the lipopolysaccharide transport and assembly complex. Interacts with LptD.</text>
</comment>
<gene>
    <name evidence="6" type="primary">lptE</name>
    <name evidence="7" type="ORF">THII_1851</name>
</gene>
<dbReference type="EMBL" id="AP014633">
    <property type="protein sequence ID" value="BAP56148.1"/>
    <property type="molecule type" value="Genomic_DNA"/>
</dbReference>
<dbReference type="AlphaFoldDB" id="A0A090ADY1"/>
<comment type="similarity">
    <text evidence="6">Belongs to the LptE lipoprotein family.</text>
</comment>
<dbReference type="GO" id="GO:0001530">
    <property type="term" value="F:lipopolysaccharide binding"/>
    <property type="evidence" value="ECO:0007669"/>
    <property type="project" value="TreeGrafter"/>
</dbReference>
<keyword evidence="1" id="KW-0732">Signal</keyword>
<dbReference type="Proteomes" id="UP000031623">
    <property type="component" value="Chromosome"/>
</dbReference>
<keyword evidence="5 7" id="KW-0449">Lipoprotein</keyword>
<dbReference type="GO" id="GO:0015920">
    <property type="term" value="P:lipopolysaccharide transport"/>
    <property type="evidence" value="ECO:0007669"/>
    <property type="project" value="TreeGrafter"/>
</dbReference>
<dbReference type="InterPro" id="IPR007485">
    <property type="entry name" value="LPS_assembly_LptE"/>
</dbReference>
<dbReference type="STRING" id="40754.THII_1851"/>
<dbReference type="Pfam" id="PF04390">
    <property type="entry name" value="LptE"/>
    <property type="match status" value="1"/>
</dbReference>
<organism evidence="7 8">
    <name type="scientific">Thioploca ingrica</name>
    <dbReference type="NCBI Taxonomy" id="40754"/>
    <lineage>
        <taxon>Bacteria</taxon>
        <taxon>Pseudomonadati</taxon>
        <taxon>Pseudomonadota</taxon>
        <taxon>Gammaproteobacteria</taxon>
        <taxon>Thiotrichales</taxon>
        <taxon>Thiotrichaceae</taxon>
        <taxon>Thioploca</taxon>
    </lineage>
</organism>
<evidence type="ECO:0000256" key="2">
    <source>
        <dbReference type="ARBA" id="ARBA00023136"/>
    </source>
</evidence>
<name>A0A090ADY1_9GAMM</name>
<dbReference type="HAMAP" id="MF_01186">
    <property type="entry name" value="LPS_assembly_LptE"/>
    <property type="match status" value="1"/>
</dbReference>
<keyword evidence="3" id="KW-0564">Palmitate</keyword>
<reference evidence="7 8" key="1">
    <citation type="journal article" date="2014" name="ISME J.">
        <title>Ecophysiology of Thioploca ingrica as revealed by the complete genome sequence supplemented with proteomic evidence.</title>
        <authorList>
            <person name="Kojima H."/>
            <person name="Ogura Y."/>
            <person name="Yamamoto N."/>
            <person name="Togashi T."/>
            <person name="Mori H."/>
            <person name="Watanabe T."/>
            <person name="Nemoto F."/>
            <person name="Kurokawa K."/>
            <person name="Hayashi T."/>
            <person name="Fukui M."/>
        </authorList>
    </citation>
    <scope>NUCLEOTIDE SEQUENCE [LARGE SCALE GENOMIC DNA]</scope>
</reference>
<dbReference type="GO" id="GO:0009279">
    <property type="term" value="C:cell outer membrane"/>
    <property type="evidence" value="ECO:0007669"/>
    <property type="project" value="UniProtKB-UniRule"/>
</dbReference>
<dbReference type="HOGENOM" id="CLU_103309_0_2_6"/>
<proteinExistence type="inferred from homology"/>
<evidence type="ECO:0000256" key="6">
    <source>
        <dbReference type="HAMAP-Rule" id="MF_01186"/>
    </source>
</evidence>
<sequence length="167" mass="18949">MIKGLLILFLVTGLGFLNACGFHLRGAEKFHITSAHIQAEAADRSAQELEQLLVEREIKIIPTANEAQVIISLSREKFDNRVLTVSAVSGKMAEVELTFQVELEVHQPNGTILIERQPLNILRDYSFDETAVLAREAEEEVLREEMFHDLIAQIMRRLQAIQVEITR</sequence>
<evidence type="ECO:0000256" key="3">
    <source>
        <dbReference type="ARBA" id="ARBA00023139"/>
    </source>
</evidence>
<dbReference type="Gene3D" id="3.30.160.150">
    <property type="entry name" value="Lipoprotein like domain"/>
    <property type="match status" value="1"/>
</dbReference>
<dbReference type="GO" id="GO:1990351">
    <property type="term" value="C:transporter complex"/>
    <property type="evidence" value="ECO:0007669"/>
    <property type="project" value="TreeGrafter"/>
</dbReference>
<dbReference type="KEGG" id="tig:THII_1851"/>
<evidence type="ECO:0000313" key="7">
    <source>
        <dbReference type="EMBL" id="BAP56148.1"/>
    </source>
</evidence>
<dbReference type="GO" id="GO:0043165">
    <property type="term" value="P:Gram-negative-bacterium-type cell outer membrane assembly"/>
    <property type="evidence" value="ECO:0007669"/>
    <property type="project" value="UniProtKB-UniRule"/>
</dbReference>
<evidence type="ECO:0000256" key="4">
    <source>
        <dbReference type="ARBA" id="ARBA00023237"/>
    </source>
</evidence>
<keyword evidence="4 6" id="KW-0998">Cell outer membrane</keyword>
<evidence type="ECO:0000313" key="8">
    <source>
        <dbReference type="Proteomes" id="UP000031623"/>
    </source>
</evidence>
<evidence type="ECO:0000256" key="1">
    <source>
        <dbReference type="ARBA" id="ARBA00022729"/>
    </source>
</evidence>
<evidence type="ECO:0000256" key="5">
    <source>
        <dbReference type="ARBA" id="ARBA00023288"/>
    </source>
</evidence>
<keyword evidence="8" id="KW-1185">Reference proteome</keyword>
<dbReference type="PANTHER" id="PTHR38098:SF1">
    <property type="entry name" value="LPS-ASSEMBLY LIPOPROTEIN LPTE"/>
    <property type="match status" value="1"/>
</dbReference>
<comment type="function">
    <text evidence="6">Together with LptD, is involved in the assembly of lipopolysaccharide (LPS) at the surface of the outer membrane. Required for the proper assembly of LptD. Binds LPS and may serve as the LPS recognition site at the outer membrane.</text>
</comment>
<keyword evidence="2 6" id="KW-0472">Membrane</keyword>